<gene>
    <name evidence="3" type="ORF">VFPPC_16672</name>
</gene>
<name>A0A179F630_METCM</name>
<sequence length="619" mass="70757">MLTSNTALRLQQSPTYATIAPHLRSTWLKHCLQQDEAWLDMPKTGEVFKTADDCLRRLNTYGFAAGCLFVTFRSVKGVSATYKCSHHSEITANKRGLDPRVVRETDSGKVISNRQRDRNDARYGCELSYFVSYRKMNRHDDDKQWIGRWIRDTHTGHSFPISPFAYSVHKQSIDNYKALLTTAREYKTQGLAYSDARKLLKEEATGLVIKRRDYYNLVRLCPQDIKDHDDTITALLRALEDRGFKYRLRTEDTIEAEVVIARKLVQIFFYCEQAVPFAQRFTSNAVLIVDGTFRTNKLKFPLLVAVGKTNTNRTMPVAFSYAPSESAESLTFFFDCMRTEFYYNGVCEPAVVIVDHSSGMISAYDTHKALPQSQLQTCSWHVQNAMIRWFSDHQYTREDIDGDESKGVAGLRQLIKNYVYSYTFEDLEANRTLLINSLQPEDRQYIADNWQTKESRFVVAYTKQYANLGCRASQTVESQNRLIHQVTHGHMSIAASAAGIADWNRDFYNEMMEEEDRSTTEKAVGIDRHAFQLLTGAISLYAISLVDQQWIKLKKLVGDEQQERDSQRAQREANAQSRDDKILSQRRPSQGSTIVVNVDRGDMQLTVIVSSSSGAASEA</sequence>
<dbReference type="AlphaFoldDB" id="A0A179F630"/>
<dbReference type="KEGG" id="pchm:VFPPC_16672"/>
<dbReference type="InterPro" id="IPR018289">
    <property type="entry name" value="MULE_transposase_dom"/>
</dbReference>
<dbReference type="RefSeq" id="XP_022284101.1">
    <property type="nucleotide sequence ID" value="XM_022429033.1"/>
</dbReference>
<dbReference type="PANTHER" id="PTHR31569:SF4">
    <property type="entry name" value="SWIM-TYPE DOMAIN-CONTAINING PROTEIN"/>
    <property type="match status" value="1"/>
</dbReference>
<dbReference type="PANTHER" id="PTHR31569">
    <property type="entry name" value="SWIM-TYPE DOMAIN-CONTAINING PROTEIN"/>
    <property type="match status" value="1"/>
</dbReference>
<feature type="compositionally biased region" description="Polar residues" evidence="1">
    <location>
        <begin position="586"/>
        <end position="595"/>
    </location>
</feature>
<evidence type="ECO:0000313" key="4">
    <source>
        <dbReference type="Proteomes" id="UP000078397"/>
    </source>
</evidence>
<reference evidence="3 4" key="1">
    <citation type="journal article" date="2016" name="PLoS Pathog.">
        <title>Biosynthesis of antibiotic leucinostatins in bio-control fungus Purpureocillium lilacinum and their inhibition on phytophthora revealed by genome mining.</title>
        <authorList>
            <person name="Wang G."/>
            <person name="Liu Z."/>
            <person name="Lin R."/>
            <person name="Li E."/>
            <person name="Mao Z."/>
            <person name="Ling J."/>
            <person name="Yang Y."/>
            <person name="Yin W.B."/>
            <person name="Xie B."/>
        </authorList>
    </citation>
    <scope>NUCLEOTIDE SEQUENCE [LARGE SCALE GENOMIC DNA]</scope>
    <source>
        <strain evidence="3">170</strain>
    </source>
</reference>
<dbReference type="EMBL" id="LSBJ02000001">
    <property type="protein sequence ID" value="OAQ60897.2"/>
    <property type="molecule type" value="Genomic_DNA"/>
</dbReference>
<dbReference type="STRING" id="1380566.A0A179F630"/>
<evidence type="ECO:0000256" key="1">
    <source>
        <dbReference type="SAM" id="MobiDB-lite"/>
    </source>
</evidence>
<feature type="domain" description="MULE transposase" evidence="2">
    <location>
        <begin position="286"/>
        <end position="383"/>
    </location>
</feature>
<keyword evidence="4" id="KW-1185">Reference proteome</keyword>
<dbReference type="Pfam" id="PF10551">
    <property type="entry name" value="MULE"/>
    <property type="match status" value="1"/>
</dbReference>
<accession>A0A179F630</accession>
<dbReference type="OrthoDB" id="5415154at2759"/>
<dbReference type="Proteomes" id="UP000078397">
    <property type="component" value="Unassembled WGS sequence"/>
</dbReference>
<organism evidence="3 4">
    <name type="scientific">Pochonia chlamydosporia 170</name>
    <dbReference type="NCBI Taxonomy" id="1380566"/>
    <lineage>
        <taxon>Eukaryota</taxon>
        <taxon>Fungi</taxon>
        <taxon>Dikarya</taxon>
        <taxon>Ascomycota</taxon>
        <taxon>Pezizomycotina</taxon>
        <taxon>Sordariomycetes</taxon>
        <taxon>Hypocreomycetidae</taxon>
        <taxon>Hypocreales</taxon>
        <taxon>Clavicipitaceae</taxon>
        <taxon>Pochonia</taxon>
    </lineage>
</organism>
<dbReference type="GeneID" id="28858419"/>
<comment type="caution">
    <text evidence="3">The sequence shown here is derived from an EMBL/GenBank/DDBJ whole genome shotgun (WGS) entry which is preliminary data.</text>
</comment>
<feature type="compositionally biased region" description="Basic and acidic residues" evidence="1">
    <location>
        <begin position="561"/>
        <end position="583"/>
    </location>
</feature>
<proteinExistence type="predicted"/>
<protein>
    <submittedName>
        <fullName evidence="3">MULE transposase domain-containing protein</fullName>
    </submittedName>
</protein>
<evidence type="ECO:0000259" key="2">
    <source>
        <dbReference type="Pfam" id="PF10551"/>
    </source>
</evidence>
<feature type="region of interest" description="Disordered" evidence="1">
    <location>
        <begin position="561"/>
        <end position="595"/>
    </location>
</feature>
<evidence type="ECO:0000313" key="3">
    <source>
        <dbReference type="EMBL" id="OAQ60897.2"/>
    </source>
</evidence>
<dbReference type="InterPro" id="IPR052579">
    <property type="entry name" value="Zinc_finger_SWIM"/>
</dbReference>